<comment type="caution">
    <text evidence="3">The sequence shown here is derived from an EMBL/GenBank/DDBJ whole genome shotgun (WGS) entry which is preliminary data.</text>
</comment>
<dbReference type="Pfam" id="PF18998">
    <property type="entry name" value="Flg_new_2"/>
    <property type="match status" value="2"/>
</dbReference>
<evidence type="ECO:0000259" key="1">
    <source>
        <dbReference type="Pfam" id="PF13472"/>
    </source>
</evidence>
<feature type="domain" description="Bacterial repeat" evidence="2">
    <location>
        <begin position="247"/>
        <end position="316"/>
    </location>
</feature>
<evidence type="ECO:0000313" key="3">
    <source>
        <dbReference type="EMBL" id="MCB2378018.1"/>
    </source>
</evidence>
<dbReference type="PANTHER" id="PTHR30383:SF2">
    <property type="entry name" value="CELLULOSE-BINDING PROTEIN"/>
    <property type="match status" value="1"/>
</dbReference>
<feature type="domain" description="SGNH hydrolase-type esterase" evidence="1">
    <location>
        <begin position="43"/>
        <end position="224"/>
    </location>
</feature>
<keyword evidence="4" id="KW-1185">Reference proteome</keyword>
<dbReference type="Proteomes" id="UP001165297">
    <property type="component" value="Unassembled WGS sequence"/>
</dbReference>
<dbReference type="InterPro" id="IPR036514">
    <property type="entry name" value="SGNH_hydro_sf"/>
</dbReference>
<feature type="domain" description="Bacterial repeat" evidence="2">
    <location>
        <begin position="440"/>
        <end position="510"/>
    </location>
</feature>
<dbReference type="InterPro" id="IPR013830">
    <property type="entry name" value="SGNH_hydro"/>
</dbReference>
<sequence length="859" mass="90288">MHPIAYPPRFFSARSAPWQWLILLGLFALIPRFSLAQVRIMPFGASTTQGSETQNSYRRALWHKLEAGGYSVDFVGSLRTNYGGPPPIPDFDFDHEGHWGLRADELMAGSRAWAAASRPDVVLIHAGSNDAFQNQNVVDIRNELGQIIDELRLGQPTVKVILAQLLPTSLSPGNSNITELNALLPGLAQQKSTSQSPVVIVDQNTGFNPGTDMYDGVHLNDGGEEKMAARWYAALQSLLGPPPPPVYALTVATTGSGTVARSPELTSYPSGGNVTLTATPAAGYLFLGWSGDAGGTANPLTITMNSAKSITANFASAMISSFTLVNADTDQDIQTLTNGATLNLTSLPTRNLNVRVNTNPSTVGSVRLRLDGAEQHGQTESVAPYALFSDAGGNYNSWTPIVGTYRLEATAYSEAGGNGAASAPLAVNFTVIDQVSTDIYSLTVSTTGQGTVSKSPEKPAYAQNESVVLTATPASGYLFLGWSGDAGGTANPLALTMTGNKAVTATFAPAPTDEPGAASFTLVNATTDRDIQTLTNGSTLNLALLPTRNLNIRANYDPAAVGRVVFELSGAQMHSSTESVAPFALFSDAQGDYFGWVPAVGSYILTATPYAATSNGTVGAAGPPLTLRFSVVNTAPITVAGFTLVDADTDKDIQVLTPGLTVNFISLPTRNLNIRANTIPATVGSVVFTLNGKQLHQQTESVAPYALFSDSNSDYNAWAPSVGTYSLTATPYEQAGGSGPAGQALTISFILIDQAEARPAGGGKETGLGIAAPQAVRAHPNPSEDGRYVLDVPRQQTPEPISYTLLSALGATVATGQVTGSAPSGEFHLDFSRYMPAAGIYYLLLESPHFTSRVKLIRR</sequence>
<dbReference type="SUPFAM" id="SSF52266">
    <property type="entry name" value="SGNH hydrolase"/>
    <property type="match status" value="1"/>
</dbReference>
<evidence type="ECO:0000313" key="4">
    <source>
        <dbReference type="Proteomes" id="UP001165297"/>
    </source>
</evidence>
<dbReference type="Gene3D" id="3.40.50.1110">
    <property type="entry name" value="SGNH hydrolase"/>
    <property type="match status" value="1"/>
</dbReference>
<accession>A0ABS8AC88</accession>
<evidence type="ECO:0000259" key="2">
    <source>
        <dbReference type="Pfam" id="PF18998"/>
    </source>
</evidence>
<reference evidence="3" key="1">
    <citation type="submission" date="2021-10" db="EMBL/GenBank/DDBJ databases">
        <authorList>
            <person name="Dean J.D."/>
            <person name="Kim M.K."/>
            <person name="Newey C.N."/>
            <person name="Stoker T.S."/>
            <person name="Thompson D.W."/>
            <person name="Grose J.H."/>
        </authorList>
    </citation>
    <scope>NUCLEOTIDE SEQUENCE</scope>
    <source>
        <strain evidence="3">BT635</strain>
    </source>
</reference>
<gene>
    <name evidence="3" type="ORF">LGH70_10525</name>
</gene>
<organism evidence="3 4">
    <name type="scientific">Hymenobacter nitidus</name>
    <dbReference type="NCBI Taxonomy" id="2880929"/>
    <lineage>
        <taxon>Bacteria</taxon>
        <taxon>Pseudomonadati</taxon>
        <taxon>Bacteroidota</taxon>
        <taxon>Cytophagia</taxon>
        <taxon>Cytophagales</taxon>
        <taxon>Hymenobacteraceae</taxon>
        <taxon>Hymenobacter</taxon>
    </lineage>
</organism>
<dbReference type="InterPro" id="IPR044060">
    <property type="entry name" value="Bacterial_rp_domain"/>
</dbReference>
<dbReference type="EMBL" id="JAJADQ010000004">
    <property type="protein sequence ID" value="MCB2378018.1"/>
    <property type="molecule type" value="Genomic_DNA"/>
</dbReference>
<dbReference type="CDD" id="cd01833">
    <property type="entry name" value="XynB_like"/>
    <property type="match status" value="1"/>
</dbReference>
<protein>
    <submittedName>
        <fullName evidence="3">GDSL-type esterase/lipase family protein</fullName>
    </submittedName>
</protein>
<dbReference type="Pfam" id="PF13472">
    <property type="entry name" value="Lipase_GDSL_2"/>
    <property type="match status" value="1"/>
</dbReference>
<dbReference type="InterPro" id="IPR051532">
    <property type="entry name" value="Ester_Hydrolysis_Enzymes"/>
</dbReference>
<dbReference type="RefSeq" id="WP_226185260.1">
    <property type="nucleotide sequence ID" value="NZ_JAJADQ010000004.1"/>
</dbReference>
<dbReference type="Gene3D" id="2.60.40.10">
    <property type="entry name" value="Immunoglobulins"/>
    <property type="match status" value="1"/>
</dbReference>
<dbReference type="InterPro" id="IPR013783">
    <property type="entry name" value="Ig-like_fold"/>
</dbReference>
<name>A0ABS8AC88_9BACT</name>
<proteinExistence type="predicted"/>
<dbReference type="PANTHER" id="PTHR30383">
    <property type="entry name" value="THIOESTERASE 1/PROTEASE 1/LYSOPHOSPHOLIPASE L1"/>
    <property type="match status" value="1"/>
</dbReference>